<dbReference type="InterPro" id="IPR001568">
    <property type="entry name" value="RNase_T2-like"/>
</dbReference>
<evidence type="ECO:0000256" key="1">
    <source>
        <dbReference type="ARBA" id="ARBA00004227"/>
    </source>
</evidence>
<dbReference type="Gene3D" id="3.90.730.10">
    <property type="entry name" value="Ribonuclease T2-like"/>
    <property type="match status" value="1"/>
</dbReference>
<comment type="subcellular location">
    <subcellularLocation>
        <location evidence="1">Lysosome lumen</location>
    </subcellularLocation>
</comment>
<keyword evidence="7" id="KW-1185">Reference proteome</keyword>
<dbReference type="AlphaFoldDB" id="A0A8D2B7M7"/>
<feature type="active site" evidence="4">
    <location>
        <position position="25"/>
    </location>
</feature>
<dbReference type="Proteomes" id="UP000694564">
    <property type="component" value="Chromosome 7"/>
</dbReference>
<proteinExistence type="inferred from homology"/>
<evidence type="ECO:0000256" key="2">
    <source>
        <dbReference type="ARBA" id="ARBA00007469"/>
    </source>
</evidence>
<organism evidence="6 7">
    <name type="scientific">Sciurus vulgaris</name>
    <name type="common">Eurasian red squirrel</name>
    <dbReference type="NCBI Taxonomy" id="55149"/>
    <lineage>
        <taxon>Eukaryota</taxon>
        <taxon>Metazoa</taxon>
        <taxon>Chordata</taxon>
        <taxon>Craniata</taxon>
        <taxon>Vertebrata</taxon>
        <taxon>Euteleostomi</taxon>
        <taxon>Mammalia</taxon>
        <taxon>Eutheria</taxon>
        <taxon>Euarchontoglires</taxon>
        <taxon>Glires</taxon>
        <taxon>Rodentia</taxon>
        <taxon>Sciuromorpha</taxon>
        <taxon>Sciuridae</taxon>
        <taxon>Sciurinae</taxon>
        <taxon>Sciurini</taxon>
        <taxon>Sciurus</taxon>
    </lineage>
</organism>
<dbReference type="GeneTree" id="ENSGT00640000091563"/>
<dbReference type="InterPro" id="IPR033130">
    <property type="entry name" value="RNase_T2_His_AS_2"/>
</dbReference>
<name>A0A8D2B7M7_SCIVU</name>
<feature type="active site" evidence="4">
    <location>
        <position position="74"/>
    </location>
</feature>
<keyword evidence="3" id="KW-1015">Disulfide bond</keyword>
<evidence type="ECO:0000313" key="6">
    <source>
        <dbReference type="Ensembl" id="ENSSVLP00005012064.1"/>
    </source>
</evidence>
<gene>
    <name evidence="6" type="primary">RNASET2</name>
</gene>
<accession>A0A8D2B7M7</accession>
<protein>
    <submittedName>
        <fullName evidence="6">Ribonuclease T2</fullName>
    </submittedName>
</protein>
<feature type="active site" evidence="4">
    <location>
        <position position="78"/>
    </location>
</feature>
<dbReference type="Ensembl" id="ENSSVLT00005013355.1">
    <property type="protein sequence ID" value="ENSSVLP00005012064.1"/>
    <property type="gene ID" value="ENSSVLG00005009530.1"/>
</dbReference>
<dbReference type="Pfam" id="PF00445">
    <property type="entry name" value="Ribonuclease_T2"/>
    <property type="match status" value="1"/>
</dbReference>
<dbReference type="InterPro" id="IPR036430">
    <property type="entry name" value="RNase_T2-like_sf"/>
</dbReference>
<comment type="similarity">
    <text evidence="2 5">Belongs to the RNase T2 family.</text>
</comment>
<dbReference type="GO" id="GO:0006401">
    <property type="term" value="P:RNA catabolic process"/>
    <property type="evidence" value="ECO:0007669"/>
    <property type="project" value="Ensembl"/>
</dbReference>
<evidence type="ECO:0000256" key="5">
    <source>
        <dbReference type="RuleBase" id="RU004328"/>
    </source>
</evidence>
<dbReference type="PROSITE" id="PS00530">
    <property type="entry name" value="RNASE_T2_1"/>
    <property type="match status" value="1"/>
</dbReference>
<dbReference type="GO" id="GO:0005788">
    <property type="term" value="C:endoplasmic reticulum lumen"/>
    <property type="evidence" value="ECO:0007669"/>
    <property type="project" value="UniProtKB-SubCell"/>
</dbReference>
<dbReference type="SUPFAM" id="SSF55895">
    <property type="entry name" value="Ribonuclease Rh-like"/>
    <property type="match status" value="1"/>
</dbReference>
<reference evidence="6" key="2">
    <citation type="submission" date="2025-09" db="UniProtKB">
        <authorList>
            <consortium name="Ensembl"/>
        </authorList>
    </citation>
    <scope>IDENTIFICATION</scope>
</reference>
<evidence type="ECO:0000256" key="4">
    <source>
        <dbReference type="PIRSR" id="PIRSR633697-1"/>
    </source>
</evidence>
<reference evidence="6" key="1">
    <citation type="submission" date="2025-08" db="UniProtKB">
        <authorList>
            <consortium name="Ensembl"/>
        </authorList>
    </citation>
    <scope>IDENTIFICATION</scope>
</reference>
<dbReference type="PROSITE" id="PS00531">
    <property type="entry name" value="RNASE_T2_2"/>
    <property type="match status" value="1"/>
</dbReference>
<dbReference type="GO" id="GO:0005615">
    <property type="term" value="C:extracellular space"/>
    <property type="evidence" value="ECO:0007669"/>
    <property type="project" value="Ensembl"/>
</dbReference>
<evidence type="ECO:0000256" key="3">
    <source>
        <dbReference type="ARBA" id="ARBA00023157"/>
    </source>
</evidence>
<sequence>MDQHWPPTCEEADSCRNSLDYWTIHGLWPDKAEECNRSWHFNVDEIKDLMPDMKIYWPDVIHPSSNRTQFWKHEWEKHGTCAAQLDALNSERKYFGKSLALYKQVDLNSMLLKFGIKPSINYYHIADFKDALTRVYGVVPKIQCLPPKQGAQVQTIGQIELCFTKEDLHLRNCSEPGEQEARLAKGAAARGMAVCEYGPVFYPPPAETQH</sequence>
<dbReference type="GO" id="GO:0033897">
    <property type="term" value="F:ribonuclease T2 activity"/>
    <property type="evidence" value="ECO:0007669"/>
    <property type="project" value="InterPro"/>
</dbReference>
<dbReference type="InterPro" id="IPR018188">
    <property type="entry name" value="RNase_T2_His_AS_1"/>
</dbReference>
<evidence type="ECO:0000313" key="7">
    <source>
        <dbReference type="Proteomes" id="UP000694564"/>
    </source>
</evidence>
<dbReference type="InterPro" id="IPR033697">
    <property type="entry name" value="Ribonuclease_T2_eukaryotic"/>
</dbReference>
<dbReference type="GO" id="GO:0003723">
    <property type="term" value="F:RNA binding"/>
    <property type="evidence" value="ECO:0007669"/>
    <property type="project" value="InterPro"/>
</dbReference>
<dbReference type="PANTHER" id="PTHR11240">
    <property type="entry name" value="RIBONUCLEASE T2"/>
    <property type="match status" value="1"/>
</dbReference>
<dbReference type="GO" id="GO:0016787">
    <property type="term" value="F:hydrolase activity"/>
    <property type="evidence" value="ECO:0007669"/>
    <property type="project" value="UniProtKB-KW"/>
</dbReference>
<dbReference type="CDD" id="cd01061">
    <property type="entry name" value="RNase_T2_euk"/>
    <property type="match status" value="1"/>
</dbReference>
<dbReference type="PANTHER" id="PTHR11240:SF22">
    <property type="entry name" value="RIBONUCLEASE T2"/>
    <property type="match status" value="1"/>
</dbReference>
<dbReference type="GO" id="GO:0043202">
    <property type="term" value="C:lysosomal lumen"/>
    <property type="evidence" value="ECO:0007669"/>
    <property type="project" value="UniProtKB-SubCell"/>
</dbReference>